<feature type="region of interest" description="Disordered" evidence="1">
    <location>
        <begin position="28"/>
        <end position="133"/>
    </location>
</feature>
<evidence type="ECO:0000256" key="1">
    <source>
        <dbReference type="SAM" id="MobiDB-lite"/>
    </source>
</evidence>
<feature type="region of interest" description="Disordered" evidence="1">
    <location>
        <begin position="152"/>
        <end position="172"/>
    </location>
</feature>
<accession>A0ABQ9W9Y0</accession>
<evidence type="ECO:0000313" key="2">
    <source>
        <dbReference type="EMBL" id="KAK2118245.1"/>
    </source>
</evidence>
<dbReference type="EMBL" id="JASSZA010000002">
    <property type="protein sequence ID" value="KAK2118245.1"/>
    <property type="molecule type" value="Genomic_DNA"/>
</dbReference>
<sequence>MAVPQDKCDSVVLHTLGEASDEAVSLRHSPACARGDPHPPGRAVVGAQYPSTRTGREEVRRLRKKEPAATALSDRSALRVINGPGGAAVSAPQRGGPAPRRWPRRPPARPSLLGPASLRSHGDPMPMALGLTPGESRRADTVKAGHRWMRQRQAAGGHRGTRAPAAGLGRSQARRITLGVPYLR</sequence>
<proteinExistence type="predicted"/>
<gene>
    <name evidence="2" type="ORF">P7K49_005132</name>
</gene>
<comment type="caution">
    <text evidence="2">The sequence shown here is derived from an EMBL/GenBank/DDBJ whole genome shotgun (WGS) entry which is preliminary data.</text>
</comment>
<evidence type="ECO:0000313" key="3">
    <source>
        <dbReference type="Proteomes" id="UP001266305"/>
    </source>
</evidence>
<organism evidence="2 3">
    <name type="scientific">Saguinus oedipus</name>
    <name type="common">Cotton-top tamarin</name>
    <name type="synonym">Oedipomidas oedipus</name>
    <dbReference type="NCBI Taxonomy" id="9490"/>
    <lineage>
        <taxon>Eukaryota</taxon>
        <taxon>Metazoa</taxon>
        <taxon>Chordata</taxon>
        <taxon>Craniata</taxon>
        <taxon>Vertebrata</taxon>
        <taxon>Euteleostomi</taxon>
        <taxon>Mammalia</taxon>
        <taxon>Eutheria</taxon>
        <taxon>Euarchontoglires</taxon>
        <taxon>Primates</taxon>
        <taxon>Haplorrhini</taxon>
        <taxon>Platyrrhini</taxon>
        <taxon>Cebidae</taxon>
        <taxon>Callitrichinae</taxon>
        <taxon>Saguinus</taxon>
    </lineage>
</organism>
<name>A0ABQ9W9Y0_SAGOE</name>
<feature type="compositionally biased region" description="Low complexity" evidence="1">
    <location>
        <begin position="90"/>
        <end position="99"/>
    </location>
</feature>
<reference evidence="2 3" key="1">
    <citation type="submission" date="2023-05" db="EMBL/GenBank/DDBJ databases">
        <title>B98-5 Cell Line De Novo Hybrid Assembly: An Optical Mapping Approach.</title>
        <authorList>
            <person name="Kananen K."/>
            <person name="Auerbach J.A."/>
            <person name="Kautto E."/>
            <person name="Blachly J.S."/>
        </authorList>
    </citation>
    <scope>NUCLEOTIDE SEQUENCE [LARGE SCALE GENOMIC DNA]</scope>
    <source>
        <strain evidence="2">B95-8</strain>
        <tissue evidence="2">Cell line</tissue>
    </source>
</reference>
<protein>
    <submittedName>
        <fullName evidence="2">Uncharacterized protein</fullName>
    </submittedName>
</protein>
<dbReference type="Proteomes" id="UP001266305">
    <property type="component" value="Unassembled WGS sequence"/>
</dbReference>
<keyword evidence="3" id="KW-1185">Reference proteome</keyword>